<dbReference type="PROSITE" id="PS52004">
    <property type="entry name" value="KS3_2"/>
    <property type="match status" value="1"/>
</dbReference>
<evidence type="ECO:0000256" key="2">
    <source>
        <dbReference type="ARBA" id="ARBA00022553"/>
    </source>
</evidence>
<dbReference type="GO" id="GO:0006633">
    <property type="term" value="P:fatty acid biosynthetic process"/>
    <property type="evidence" value="ECO:0007669"/>
    <property type="project" value="InterPro"/>
</dbReference>
<protein>
    <submittedName>
        <fullName evidence="5">Polyketide synthase</fullName>
    </submittedName>
</protein>
<dbReference type="PANTHER" id="PTHR43775:SF37">
    <property type="entry name" value="SI:DKEY-61P9.11"/>
    <property type="match status" value="1"/>
</dbReference>
<dbReference type="Gene3D" id="3.40.47.10">
    <property type="match status" value="1"/>
</dbReference>
<dbReference type="GO" id="GO:0004312">
    <property type="term" value="F:fatty acid synthase activity"/>
    <property type="evidence" value="ECO:0007669"/>
    <property type="project" value="TreeGrafter"/>
</dbReference>
<dbReference type="EMBL" id="SMSJ01000036">
    <property type="protein sequence ID" value="TDH60554.1"/>
    <property type="molecule type" value="Genomic_DNA"/>
</dbReference>
<reference evidence="5 6" key="1">
    <citation type="journal article" date="2016" name="J. Microbiol.">
        <title>Dankookia rubra gen. nov., sp. nov., an alphaproteobacterium isolated from sediment of a shallow stream.</title>
        <authorList>
            <person name="Kim W.H."/>
            <person name="Kim D.H."/>
            <person name="Kang K."/>
            <person name="Ahn T.Y."/>
        </authorList>
    </citation>
    <scope>NUCLEOTIDE SEQUENCE [LARGE SCALE GENOMIC DNA]</scope>
    <source>
        <strain evidence="5 6">JCM30602</strain>
    </source>
</reference>
<dbReference type="OrthoDB" id="9778690at2"/>
<dbReference type="AlphaFoldDB" id="A0A4R5QBU7"/>
<comment type="caution">
    <text evidence="5">The sequence shown here is derived from an EMBL/GenBank/DDBJ whole genome shotgun (WGS) entry which is preliminary data.</text>
</comment>
<proteinExistence type="predicted"/>
<keyword evidence="1" id="KW-0596">Phosphopantetheine</keyword>
<evidence type="ECO:0000313" key="5">
    <source>
        <dbReference type="EMBL" id="TDH60554.1"/>
    </source>
</evidence>
<evidence type="ECO:0000256" key="3">
    <source>
        <dbReference type="ARBA" id="ARBA00022679"/>
    </source>
</evidence>
<dbReference type="InterPro" id="IPR014030">
    <property type="entry name" value="Ketoacyl_synth_N"/>
</dbReference>
<dbReference type="InterPro" id="IPR032821">
    <property type="entry name" value="PKS_assoc"/>
</dbReference>
<name>A0A4R5QBU7_9PROT</name>
<evidence type="ECO:0000259" key="4">
    <source>
        <dbReference type="PROSITE" id="PS52004"/>
    </source>
</evidence>
<evidence type="ECO:0000256" key="1">
    <source>
        <dbReference type="ARBA" id="ARBA00022450"/>
    </source>
</evidence>
<dbReference type="PROSITE" id="PS00606">
    <property type="entry name" value="KS3_1"/>
    <property type="match status" value="1"/>
</dbReference>
<dbReference type="RefSeq" id="WP_133290696.1">
    <property type="nucleotide sequence ID" value="NZ_SMSJ01000036.1"/>
</dbReference>
<sequence>MTVLVRRRPRRRPERAVAIVGAACRFPGAPDLDAYWRLLAEGRDAVTTVPADRFTQSHFAHPRRGEPGKSYSFAAGTLGDVAGFDPGAFGISPREAAEMDPQQRLLLEVAAEALEDAGLPPGALAGTATAVFVGGSLTDYSDLRRTDIASGDRYFMTGGALSILANRIGNVFDLRGPAQTVDTACSSSLVALHYACEALRAGRVPAALVGGVNLLLSPYPFLGFARAGMLSPTGRCHAFDARADGYVRAEGAGMVLLKPLEDALAAGDAIRGVILASGVNAAGRTMGISLPSQAAQQALLDQVLAAAAIAPGRIGYFEAHGTGTAAGDPIEAAAIGQAIGRHRSGAALPIGSAKTNIGHTEPASGMVGLLKAMLVLEHGQVPPSLHHATPNPDIDFAGLGLRVPTRLEALPNHRRAVAGVNSFGFGGTNASVLLGAAPAARPAPEAPGPLPPLLLSARSAAGLAALAGRWKAALA</sequence>
<accession>A0A4R5QBU7</accession>
<dbReference type="InterPro" id="IPR018201">
    <property type="entry name" value="Ketoacyl_synth_AS"/>
</dbReference>
<keyword evidence="6" id="KW-1185">Reference proteome</keyword>
<dbReference type="GO" id="GO:0004315">
    <property type="term" value="F:3-oxoacyl-[acyl-carrier-protein] synthase activity"/>
    <property type="evidence" value="ECO:0007669"/>
    <property type="project" value="InterPro"/>
</dbReference>
<evidence type="ECO:0000313" key="6">
    <source>
        <dbReference type="Proteomes" id="UP000295096"/>
    </source>
</evidence>
<dbReference type="PANTHER" id="PTHR43775">
    <property type="entry name" value="FATTY ACID SYNTHASE"/>
    <property type="match status" value="1"/>
</dbReference>
<dbReference type="SUPFAM" id="SSF53901">
    <property type="entry name" value="Thiolase-like"/>
    <property type="match status" value="1"/>
</dbReference>
<dbReference type="SMART" id="SM00825">
    <property type="entry name" value="PKS_KS"/>
    <property type="match status" value="1"/>
</dbReference>
<keyword evidence="2" id="KW-0597">Phosphoprotein</keyword>
<dbReference type="CDD" id="cd00833">
    <property type="entry name" value="PKS"/>
    <property type="match status" value="1"/>
</dbReference>
<keyword evidence="3" id="KW-0808">Transferase</keyword>
<organism evidence="5 6">
    <name type="scientific">Dankookia rubra</name>
    <dbReference type="NCBI Taxonomy" id="1442381"/>
    <lineage>
        <taxon>Bacteria</taxon>
        <taxon>Pseudomonadati</taxon>
        <taxon>Pseudomonadota</taxon>
        <taxon>Alphaproteobacteria</taxon>
        <taxon>Acetobacterales</taxon>
        <taxon>Roseomonadaceae</taxon>
        <taxon>Dankookia</taxon>
    </lineage>
</organism>
<dbReference type="InterPro" id="IPR050091">
    <property type="entry name" value="PKS_NRPS_Biosynth_Enz"/>
</dbReference>
<dbReference type="Pfam" id="PF00109">
    <property type="entry name" value="ketoacyl-synt"/>
    <property type="match status" value="1"/>
</dbReference>
<dbReference type="InterPro" id="IPR020841">
    <property type="entry name" value="PKS_Beta-ketoAc_synthase_dom"/>
</dbReference>
<dbReference type="Pfam" id="PF02801">
    <property type="entry name" value="Ketoacyl-synt_C"/>
    <property type="match status" value="1"/>
</dbReference>
<feature type="non-terminal residue" evidence="5">
    <location>
        <position position="475"/>
    </location>
</feature>
<gene>
    <name evidence="5" type="ORF">E2C06_21650</name>
</gene>
<feature type="domain" description="Ketosynthase family 3 (KS3)" evidence="4">
    <location>
        <begin position="14"/>
        <end position="436"/>
    </location>
</feature>
<dbReference type="Proteomes" id="UP000295096">
    <property type="component" value="Unassembled WGS sequence"/>
</dbReference>
<dbReference type="Pfam" id="PF16197">
    <property type="entry name" value="KAsynt_C_assoc"/>
    <property type="match status" value="1"/>
</dbReference>
<dbReference type="InterPro" id="IPR016039">
    <property type="entry name" value="Thiolase-like"/>
</dbReference>
<dbReference type="InterPro" id="IPR014031">
    <property type="entry name" value="Ketoacyl_synth_C"/>
</dbReference>